<proteinExistence type="predicted"/>
<sequence>MVPDNRLGGVLKAKEELRVVEWNTSASALNASEPSLDILRGGGVMGGGKLVVDGTRRRGGIPGEGRGDDMCRGLGEGGAMIPCEVSRLLGRGRKRGR</sequence>
<reference evidence="1 2" key="1">
    <citation type="submission" date="2018-02" db="EMBL/GenBank/DDBJ databases">
        <title>Genome sequence of the basidiomycete white-rot fungus Phlebia centrifuga.</title>
        <authorList>
            <person name="Granchi Z."/>
            <person name="Peng M."/>
            <person name="de Vries R.P."/>
            <person name="Hilden K."/>
            <person name="Makela M.R."/>
            <person name="Grigoriev I."/>
            <person name="Riley R."/>
        </authorList>
    </citation>
    <scope>NUCLEOTIDE SEQUENCE [LARGE SCALE GENOMIC DNA]</scope>
    <source>
        <strain evidence="1 2">FBCC195</strain>
    </source>
</reference>
<keyword evidence="2" id="KW-1185">Reference proteome</keyword>
<dbReference type="Proteomes" id="UP000186601">
    <property type="component" value="Unassembled WGS sequence"/>
</dbReference>
<name>A0A2R6RZG7_9APHY</name>
<gene>
    <name evidence="1" type="ORF">PHLCEN_2v1579</name>
</gene>
<evidence type="ECO:0000313" key="2">
    <source>
        <dbReference type="Proteomes" id="UP000186601"/>
    </source>
</evidence>
<evidence type="ECO:0000313" key="1">
    <source>
        <dbReference type="EMBL" id="PSS35424.1"/>
    </source>
</evidence>
<protein>
    <submittedName>
        <fullName evidence="1">Uncharacterized protein</fullName>
    </submittedName>
</protein>
<dbReference type="EMBL" id="MLYV02000126">
    <property type="protein sequence ID" value="PSS35424.1"/>
    <property type="molecule type" value="Genomic_DNA"/>
</dbReference>
<organism evidence="1 2">
    <name type="scientific">Hermanssonia centrifuga</name>
    <dbReference type="NCBI Taxonomy" id="98765"/>
    <lineage>
        <taxon>Eukaryota</taxon>
        <taxon>Fungi</taxon>
        <taxon>Dikarya</taxon>
        <taxon>Basidiomycota</taxon>
        <taxon>Agaricomycotina</taxon>
        <taxon>Agaricomycetes</taxon>
        <taxon>Polyporales</taxon>
        <taxon>Meruliaceae</taxon>
        <taxon>Hermanssonia</taxon>
    </lineage>
</organism>
<comment type="caution">
    <text evidence="1">The sequence shown here is derived from an EMBL/GenBank/DDBJ whole genome shotgun (WGS) entry which is preliminary data.</text>
</comment>
<accession>A0A2R6RZG7</accession>
<dbReference type="AlphaFoldDB" id="A0A2R6RZG7"/>